<feature type="region of interest" description="Disordered" evidence="1">
    <location>
        <begin position="1"/>
        <end position="22"/>
    </location>
</feature>
<evidence type="ECO:0000256" key="1">
    <source>
        <dbReference type="SAM" id="MobiDB-lite"/>
    </source>
</evidence>
<accession>A0ABT4RQ26</accession>
<protein>
    <submittedName>
        <fullName evidence="2">Uncharacterized protein</fullName>
    </submittedName>
</protein>
<organism evidence="2 3">
    <name type="scientific">Solirubrobacter deserti</name>
    <dbReference type="NCBI Taxonomy" id="2282478"/>
    <lineage>
        <taxon>Bacteria</taxon>
        <taxon>Bacillati</taxon>
        <taxon>Actinomycetota</taxon>
        <taxon>Thermoleophilia</taxon>
        <taxon>Solirubrobacterales</taxon>
        <taxon>Solirubrobacteraceae</taxon>
        <taxon>Solirubrobacter</taxon>
    </lineage>
</organism>
<keyword evidence="3" id="KW-1185">Reference proteome</keyword>
<dbReference type="EMBL" id="JAPCID010000043">
    <property type="protein sequence ID" value="MDA0140654.1"/>
    <property type="molecule type" value="Genomic_DNA"/>
</dbReference>
<evidence type="ECO:0000313" key="3">
    <source>
        <dbReference type="Proteomes" id="UP001147700"/>
    </source>
</evidence>
<feature type="compositionally biased region" description="Polar residues" evidence="1">
    <location>
        <begin position="1"/>
        <end position="10"/>
    </location>
</feature>
<reference evidence="2" key="1">
    <citation type="submission" date="2022-10" db="EMBL/GenBank/DDBJ databases">
        <title>The WGS of Solirubrobacter sp. CPCC 204708.</title>
        <authorList>
            <person name="Jiang Z."/>
        </authorList>
    </citation>
    <scope>NUCLEOTIDE SEQUENCE</scope>
    <source>
        <strain evidence="2">CPCC 204708</strain>
    </source>
</reference>
<sequence>MTTGTQQDLSTPARRESVSTATGITAERAALAARERDLVLVRAAARRLAEGRAEVVR</sequence>
<proteinExistence type="predicted"/>
<dbReference type="Proteomes" id="UP001147700">
    <property type="component" value="Unassembled WGS sequence"/>
</dbReference>
<gene>
    <name evidence="2" type="ORF">OJ962_24365</name>
</gene>
<evidence type="ECO:0000313" key="2">
    <source>
        <dbReference type="EMBL" id="MDA0140654.1"/>
    </source>
</evidence>
<name>A0ABT4RQ26_9ACTN</name>
<dbReference type="RefSeq" id="WP_202958240.1">
    <property type="nucleotide sequence ID" value="NZ_JAPCID010000043.1"/>
</dbReference>
<comment type="caution">
    <text evidence="2">The sequence shown here is derived from an EMBL/GenBank/DDBJ whole genome shotgun (WGS) entry which is preliminary data.</text>
</comment>